<keyword evidence="5" id="KW-0133">Cell shape</keyword>
<dbReference type="AlphaFoldDB" id="A0A892ZFA5"/>
<dbReference type="InterPro" id="IPR026034">
    <property type="entry name" value="MreD_proteobac"/>
</dbReference>
<feature type="transmembrane region" description="Helical" evidence="8">
    <location>
        <begin position="59"/>
        <end position="92"/>
    </location>
</feature>
<dbReference type="Pfam" id="PF04093">
    <property type="entry name" value="MreD"/>
    <property type="match status" value="1"/>
</dbReference>
<evidence type="ECO:0000256" key="6">
    <source>
        <dbReference type="ARBA" id="ARBA00022989"/>
    </source>
</evidence>
<dbReference type="GO" id="GO:0008360">
    <property type="term" value="P:regulation of cell shape"/>
    <property type="evidence" value="ECO:0007669"/>
    <property type="project" value="UniProtKB-KW"/>
</dbReference>
<evidence type="ECO:0000256" key="7">
    <source>
        <dbReference type="ARBA" id="ARBA00023136"/>
    </source>
</evidence>
<keyword evidence="6 8" id="KW-1133">Transmembrane helix</keyword>
<reference evidence="9" key="1">
    <citation type="submission" date="2021-02" db="EMBL/GenBank/DDBJ databases">
        <title>Neisseriaceae sp. 26B isolated from the cloaca of a Common Toad-headed Turtle (Mesoclemmys nasuta).</title>
        <authorList>
            <person name="Spergser J."/>
            <person name="Busse H.-J."/>
        </authorList>
    </citation>
    <scope>NUCLEOTIDE SEQUENCE</scope>
    <source>
        <strain evidence="9">26B</strain>
    </source>
</reference>
<feature type="transmembrane region" description="Helical" evidence="8">
    <location>
        <begin position="133"/>
        <end position="157"/>
    </location>
</feature>
<dbReference type="NCBIfam" id="TIGR03426">
    <property type="entry name" value="shape_MreD"/>
    <property type="match status" value="1"/>
</dbReference>
<evidence type="ECO:0000313" key="9">
    <source>
        <dbReference type="EMBL" id="QRQ81168.1"/>
    </source>
</evidence>
<evidence type="ECO:0000313" key="10">
    <source>
        <dbReference type="Proteomes" id="UP000653156"/>
    </source>
</evidence>
<dbReference type="PANTHER" id="PTHR37484">
    <property type="entry name" value="ROD SHAPE-DETERMINING PROTEIN MRED"/>
    <property type="match status" value="1"/>
</dbReference>
<feature type="transmembrane region" description="Helical" evidence="8">
    <location>
        <begin position="15"/>
        <end position="39"/>
    </location>
</feature>
<evidence type="ECO:0000256" key="4">
    <source>
        <dbReference type="ARBA" id="ARBA00022692"/>
    </source>
</evidence>
<dbReference type="Proteomes" id="UP000653156">
    <property type="component" value="Chromosome"/>
</dbReference>
<accession>A0A892ZFA5</accession>
<evidence type="ECO:0000256" key="1">
    <source>
        <dbReference type="ARBA" id="ARBA00004651"/>
    </source>
</evidence>
<protein>
    <submittedName>
        <fullName evidence="9">Rod shape-determining protein MreD</fullName>
    </submittedName>
</protein>
<organism evidence="9 10">
    <name type="scientific">Paralysiella testudinis</name>
    <dbReference type="NCBI Taxonomy" id="2809020"/>
    <lineage>
        <taxon>Bacteria</taxon>
        <taxon>Pseudomonadati</taxon>
        <taxon>Pseudomonadota</taxon>
        <taxon>Betaproteobacteria</taxon>
        <taxon>Neisseriales</taxon>
        <taxon>Neisseriaceae</taxon>
        <taxon>Paralysiella</taxon>
    </lineage>
</organism>
<keyword evidence="3" id="KW-1003">Cell membrane</keyword>
<keyword evidence="4 8" id="KW-0812">Transmembrane</keyword>
<dbReference type="KEGG" id="ptes:JQU52_10615"/>
<keyword evidence="7 8" id="KW-0472">Membrane</keyword>
<sequence length="166" mass="18910">MTQFDNIYRHTRKRLIAASFAVSLLLDFMPLPLPFAYWLPEFTALMLIFWLLHRPQNIGISMAFVIGLLLDIGSGAPLGLHALAFILAAYLVHRQQRQILLYAFGMQSLAVFGVLMLIQLSVMAVYFLNEHQFGSWGLLISPFIGAFLWPLLNNLMLTLTSIRRRS</sequence>
<dbReference type="PIRSF" id="PIRSF018472">
    <property type="entry name" value="MreD_proteobac"/>
    <property type="match status" value="1"/>
</dbReference>
<evidence type="ECO:0000256" key="8">
    <source>
        <dbReference type="SAM" id="Phobius"/>
    </source>
</evidence>
<dbReference type="RefSeq" id="WP_230338456.1">
    <property type="nucleotide sequence ID" value="NZ_CP069798.1"/>
</dbReference>
<comment type="subcellular location">
    <subcellularLocation>
        <location evidence="1">Cell membrane</location>
        <topology evidence="1">Multi-pass membrane protein</topology>
    </subcellularLocation>
</comment>
<dbReference type="InterPro" id="IPR007227">
    <property type="entry name" value="Cell_shape_determining_MreD"/>
</dbReference>
<dbReference type="GO" id="GO:0005886">
    <property type="term" value="C:plasma membrane"/>
    <property type="evidence" value="ECO:0007669"/>
    <property type="project" value="UniProtKB-SubCell"/>
</dbReference>
<keyword evidence="10" id="KW-1185">Reference proteome</keyword>
<evidence type="ECO:0000256" key="2">
    <source>
        <dbReference type="ARBA" id="ARBA00007776"/>
    </source>
</evidence>
<evidence type="ECO:0000256" key="5">
    <source>
        <dbReference type="ARBA" id="ARBA00022960"/>
    </source>
</evidence>
<dbReference type="EMBL" id="CP069798">
    <property type="protein sequence ID" value="QRQ81168.1"/>
    <property type="molecule type" value="Genomic_DNA"/>
</dbReference>
<name>A0A892ZFA5_9NEIS</name>
<gene>
    <name evidence="9" type="primary">mreD</name>
    <name evidence="9" type="ORF">JQU52_10615</name>
</gene>
<feature type="transmembrane region" description="Helical" evidence="8">
    <location>
        <begin position="99"/>
        <end position="127"/>
    </location>
</feature>
<evidence type="ECO:0000256" key="3">
    <source>
        <dbReference type="ARBA" id="ARBA00022475"/>
    </source>
</evidence>
<dbReference type="PANTHER" id="PTHR37484:SF1">
    <property type="entry name" value="ROD SHAPE-DETERMINING PROTEIN MRED"/>
    <property type="match status" value="1"/>
</dbReference>
<proteinExistence type="inferred from homology"/>
<comment type="similarity">
    <text evidence="2">Belongs to the MreD family.</text>
</comment>